<dbReference type="EMBL" id="CAJNOJ010000102">
    <property type="protein sequence ID" value="CAF1114672.1"/>
    <property type="molecule type" value="Genomic_DNA"/>
</dbReference>
<gene>
    <name evidence="1" type="ORF">EDS130_LOCUS20719</name>
    <name evidence="2" type="ORF">XAT740_LOCUS48228</name>
</gene>
<sequence>MNYFPNVTQFNITCDSDTSPRAISTLLNRIISLEKLTELVFTDFIDFPFEELTQLLYHTVNLHTLKYELLCLKEANLESIQRSDIFQRASKKNQILGTQSNFDLQRNRNICETIPSITMLENENI</sequence>
<accession>A0A814Q3E6</accession>
<protein>
    <submittedName>
        <fullName evidence="1">Uncharacterized protein</fullName>
    </submittedName>
</protein>
<organism evidence="1 4">
    <name type="scientific">Adineta ricciae</name>
    <name type="common">Rotifer</name>
    <dbReference type="NCBI Taxonomy" id="249248"/>
    <lineage>
        <taxon>Eukaryota</taxon>
        <taxon>Metazoa</taxon>
        <taxon>Spiralia</taxon>
        <taxon>Gnathifera</taxon>
        <taxon>Rotifera</taxon>
        <taxon>Eurotatoria</taxon>
        <taxon>Bdelloidea</taxon>
        <taxon>Adinetida</taxon>
        <taxon>Adinetidae</taxon>
        <taxon>Adineta</taxon>
    </lineage>
</organism>
<dbReference type="AlphaFoldDB" id="A0A814Q3E6"/>
<evidence type="ECO:0000313" key="2">
    <source>
        <dbReference type="EMBL" id="CAF1605476.1"/>
    </source>
</evidence>
<evidence type="ECO:0000313" key="1">
    <source>
        <dbReference type="EMBL" id="CAF1114672.1"/>
    </source>
</evidence>
<name>A0A814Q3E6_ADIRI</name>
<reference evidence="1" key="1">
    <citation type="submission" date="2021-02" db="EMBL/GenBank/DDBJ databases">
        <authorList>
            <person name="Nowell W R."/>
        </authorList>
    </citation>
    <scope>NUCLEOTIDE SEQUENCE</scope>
</reference>
<dbReference type="Proteomes" id="UP000663852">
    <property type="component" value="Unassembled WGS sequence"/>
</dbReference>
<comment type="caution">
    <text evidence="1">The sequence shown here is derived from an EMBL/GenBank/DDBJ whole genome shotgun (WGS) entry which is preliminary data.</text>
</comment>
<dbReference type="Proteomes" id="UP000663828">
    <property type="component" value="Unassembled WGS sequence"/>
</dbReference>
<evidence type="ECO:0000313" key="4">
    <source>
        <dbReference type="Proteomes" id="UP000663852"/>
    </source>
</evidence>
<proteinExistence type="predicted"/>
<evidence type="ECO:0000313" key="3">
    <source>
        <dbReference type="Proteomes" id="UP000663828"/>
    </source>
</evidence>
<keyword evidence="3" id="KW-1185">Reference proteome</keyword>
<dbReference type="EMBL" id="CAJNOR010006871">
    <property type="protein sequence ID" value="CAF1605476.1"/>
    <property type="molecule type" value="Genomic_DNA"/>
</dbReference>